<keyword evidence="3 5" id="KW-0699">rRNA-binding</keyword>
<dbReference type="Pfam" id="PF04751">
    <property type="entry name" value="DarP"/>
    <property type="match status" value="1"/>
</dbReference>
<keyword evidence="1 5" id="KW-0963">Cytoplasm</keyword>
<keyword evidence="7" id="KW-1185">Reference proteome</keyword>
<dbReference type="SUPFAM" id="SSF158710">
    <property type="entry name" value="PSPTO4464-like"/>
    <property type="match status" value="1"/>
</dbReference>
<dbReference type="CDD" id="cd16331">
    <property type="entry name" value="YjgA-like"/>
    <property type="match status" value="1"/>
</dbReference>
<dbReference type="PANTHER" id="PTHR38101">
    <property type="entry name" value="UPF0307 PROTEIN YJGA"/>
    <property type="match status" value="1"/>
</dbReference>
<sequence>MTETEFKYGDSKWLDQPDHISKSQIKREMHALQALGEELVALSPAARAKVPLDEELVDALELADKLAKKREALRRHIQFIGRLMRTRDVEQIEQALAVMRNTKQAADKQFHRVEKWREKLLTNDDALTEFVAAYPDIEIQQLRLLIRQAKKEQEKEQPPKAYRELFQLIRPVIMDGENG</sequence>
<evidence type="ECO:0000313" key="7">
    <source>
        <dbReference type="Proteomes" id="UP000219353"/>
    </source>
</evidence>
<dbReference type="AlphaFoldDB" id="A0A285JDK4"/>
<dbReference type="EMBL" id="OBEB01000008">
    <property type="protein sequence ID" value="SNY58348.1"/>
    <property type="molecule type" value="Genomic_DNA"/>
</dbReference>
<comment type="subcellular location">
    <subcellularLocation>
        <location evidence="5">Cytoplasm</location>
    </subcellularLocation>
    <text evidence="5">Associates with late stage pre-50S ribosomal subunits.</text>
</comment>
<dbReference type="GO" id="GO:0043022">
    <property type="term" value="F:ribosome binding"/>
    <property type="evidence" value="ECO:0007669"/>
    <property type="project" value="UniProtKB-UniRule"/>
</dbReference>
<dbReference type="InterPro" id="IPR023153">
    <property type="entry name" value="DarP_sf"/>
</dbReference>
<dbReference type="InterPro" id="IPR006839">
    <property type="entry name" value="DarP"/>
</dbReference>
<keyword evidence="4 5" id="KW-0694">RNA-binding</keyword>
<evidence type="ECO:0000256" key="1">
    <source>
        <dbReference type="ARBA" id="ARBA00022490"/>
    </source>
</evidence>
<dbReference type="PIRSF" id="PIRSF016183">
    <property type="entry name" value="UCP016183"/>
    <property type="match status" value="1"/>
</dbReference>
<dbReference type="GO" id="GO:1902626">
    <property type="term" value="P:assembly of large subunit precursor of preribosome"/>
    <property type="evidence" value="ECO:0007669"/>
    <property type="project" value="UniProtKB-UniRule"/>
</dbReference>
<dbReference type="Proteomes" id="UP000219353">
    <property type="component" value="Unassembled WGS sequence"/>
</dbReference>
<reference evidence="7" key="1">
    <citation type="submission" date="2017-09" db="EMBL/GenBank/DDBJ databases">
        <authorList>
            <person name="Varghese N."/>
            <person name="Submissions S."/>
        </authorList>
    </citation>
    <scope>NUCLEOTIDE SEQUENCE [LARGE SCALE GENOMIC DNA]</scope>
    <source>
        <strain evidence="7">CGMCC 1.12461</strain>
    </source>
</reference>
<dbReference type="HAMAP" id="MF_00765">
    <property type="entry name" value="DarP"/>
    <property type="match status" value="1"/>
</dbReference>
<dbReference type="PANTHER" id="PTHR38101:SF1">
    <property type="entry name" value="UPF0307 PROTEIN YJGA"/>
    <property type="match status" value="1"/>
</dbReference>
<dbReference type="GO" id="GO:0019843">
    <property type="term" value="F:rRNA binding"/>
    <property type="evidence" value="ECO:0007669"/>
    <property type="project" value="UniProtKB-UniRule"/>
</dbReference>
<gene>
    <name evidence="5" type="primary">darP</name>
    <name evidence="6" type="ORF">SAMN06297280_3371</name>
</gene>
<name>A0A285JDK4_9GAMM</name>
<evidence type="ECO:0000256" key="5">
    <source>
        <dbReference type="HAMAP-Rule" id="MF_00765"/>
    </source>
</evidence>
<evidence type="ECO:0000256" key="3">
    <source>
        <dbReference type="ARBA" id="ARBA00022730"/>
    </source>
</evidence>
<organism evidence="6 7">
    <name type="scientific">Arsukibacterium tuosuense</name>
    <dbReference type="NCBI Taxonomy" id="1323745"/>
    <lineage>
        <taxon>Bacteria</taxon>
        <taxon>Pseudomonadati</taxon>
        <taxon>Pseudomonadota</taxon>
        <taxon>Gammaproteobacteria</taxon>
        <taxon>Chromatiales</taxon>
        <taxon>Chromatiaceae</taxon>
        <taxon>Arsukibacterium</taxon>
    </lineage>
</organism>
<comment type="similarity">
    <text evidence="5">Belongs to the DarP family.</text>
</comment>
<dbReference type="RefSeq" id="WP_097112564.1">
    <property type="nucleotide sequence ID" value="NZ_OBEB01000008.1"/>
</dbReference>
<evidence type="ECO:0000256" key="4">
    <source>
        <dbReference type="ARBA" id="ARBA00022884"/>
    </source>
</evidence>
<dbReference type="OrthoDB" id="5293604at2"/>
<keyword evidence="2 5" id="KW-0690">Ribosome biogenesis</keyword>
<dbReference type="NCBIfam" id="NF003593">
    <property type="entry name" value="PRK05255.1-1"/>
    <property type="match status" value="1"/>
</dbReference>
<comment type="function">
    <text evidence="5">Member of a network of 50S ribosomal subunit biogenesis factors which assembles along the 30S-50S interface, preventing incorrect 23S rRNA structures from forming. Promotes peptidyl transferase center (PTC) maturation.</text>
</comment>
<accession>A0A285JDK4</accession>
<evidence type="ECO:0000313" key="6">
    <source>
        <dbReference type="EMBL" id="SNY58348.1"/>
    </source>
</evidence>
<protein>
    <recommendedName>
        <fullName evidence="5">Dual-action ribosomal maturation protein DarP</fullName>
    </recommendedName>
    <alternativeName>
        <fullName evidence="5">Large ribosomal subunit assembly factor DarP</fullName>
    </alternativeName>
</protein>
<dbReference type="Gene3D" id="1.10.60.30">
    <property type="entry name" value="PSPTO4464-like domains"/>
    <property type="match status" value="2"/>
</dbReference>
<dbReference type="GO" id="GO:0005829">
    <property type="term" value="C:cytosol"/>
    <property type="evidence" value="ECO:0007669"/>
    <property type="project" value="TreeGrafter"/>
</dbReference>
<proteinExistence type="inferred from homology"/>
<evidence type="ECO:0000256" key="2">
    <source>
        <dbReference type="ARBA" id="ARBA00022517"/>
    </source>
</evidence>